<protein>
    <submittedName>
        <fullName evidence="2">Uncharacterized protein</fullName>
    </submittedName>
</protein>
<evidence type="ECO:0000313" key="2">
    <source>
        <dbReference type="EMBL" id="BCB87458.1"/>
    </source>
</evidence>
<feature type="compositionally biased region" description="Polar residues" evidence="1">
    <location>
        <begin position="1"/>
        <end position="12"/>
    </location>
</feature>
<name>A0A6F8YNL0_9ACTN</name>
<evidence type="ECO:0000313" key="3">
    <source>
        <dbReference type="Proteomes" id="UP000503011"/>
    </source>
</evidence>
<gene>
    <name evidence="2" type="ORF">Psuf_047710</name>
</gene>
<dbReference type="Gene3D" id="1.10.287.610">
    <property type="entry name" value="Helix hairpin bin"/>
    <property type="match status" value="1"/>
</dbReference>
<sequence length="100" mass="11008">MSEEVISQQVTPEQVAAAGEEPPADVRERHAALAAELSDHQYRYYVLDAPTISDADFDRLLRELEALEGEFPALRTPTRPPSGSVARSRRSSRRSSTPSG</sequence>
<accession>A0A6F8YNL0</accession>
<keyword evidence="3" id="KW-1185">Reference proteome</keyword>
<reference evidence="2 3" key="2">
    <citation type="submission" date="2020-03" db="EMBL/GenBank/DDBJ databases">
        <authorList>
            <person name="Ichikawa N."/>
            <person name="Kimura A."/>
            <person name="Kitahashi Y."/>
            <person name="Uohara A."/>
        </authorList>
    </citation>
    <scope>NUCLEOTIDE SEQUENCE [LARGE SCALE GENOMIC DNA]</scope>
    <source>
        <strain evidence="2 3">NBRC 105367</strain>
    </source>
</reference>
<feature type="region of interest" description="Disordered" evidence="1">
    <location>
        <begin position="1"/>
        <end position="25"/>
    </location>
</feature>
<evidence type="ECO:0000256" key="1">
    <source>
        <dbReference type="SAM" id="MobiDB-lite"/>
    </source>
</evidence>
<dbReference type="SUPFAM" id="SSF56091">
    <property type="entry name" value="DNA ligase/mRNA capping enzyme, catalytic domain"/>
    <property type="match status" value="1"/>
</dbReference>
<proteinExistence type="predicted"/>
<dbReference type="AlphaFoldDB" id="A0A6F8YNL0"/>
<dbReference type="Proteomes" id="UP000503011">
    <property type="component" value="Chromosome"/>
</dbReference>
<dbReference type="EMBL" id="AP022871">
    <property type="protein sequence ID" value="BCB87458.1"/>
    <property type="molecule type" value="Genomic_DNA"/>
</dbReference>
<reference evidence="2 3" key="1">
    <citation type="submission" date="2020-03" db="EMBL/GenBank/DDBJ databases">
        <title>Whole genome shotgun sequence of Phytohabitans suffuscus NBRC 105367.</title>
        <authorList>
            <person name="Komaki H."/>
            <person name="Tamura T."/>
        </authorList>
    </citation>
    <scope>NUCLEOTIDE SEQUENCE [LARGE SCALE GENOMIC DNA]</scope>
    <source>
        <strain evidence="2 3">NBRC 105367</strain>
    </source>
</reference>
<feature type="region of interest" description="Disordered" evidence="1">
    <location>
        <begin position="70"/>
        <end position="100"/>
    </location>
</feature>
<organism evidence="2 3">
    <name type="scientific">Phytohabitans suffuscus</name>
    <dbReference type="NCBI Taxonomy" id="624315"/>
    <lineage>
        <taxon>Bacteria</taxon>
        <taxon>Bacillati</taxon>
        <taxon>Actinomycetota</taxon>
        <taxon>Actinomycetes</taxon>
        <taxon>Micromonosporales</taxon>
        <taxon>Micromonosporaceae</taxon>
    </lineage>
</organism>
<dbReference type="KEGG" id="psuu:Psuf_047710"/>